<proteinExistence type="inferred from homology"/>
<comment type="caution">
    <text evidence="3">The sequence shown here is derived from an EMBL/GenBank/DDBJ whole genome shotgun (WGS) entry which is preliminary data.</text>
</comment>
<dbReference type="InterPro" id="IPR011008">
    <property type="entry name" value="Dimeric_a/b-barrel"/>
</dbReference>
<dbReference type="EMBL" id="MU865532">
    <property type="protein sequence ID" value="KAK4221599.1"/>
    <property type="molecule type" value="Genomic_DNA"/>
</dbReference>
<evidence type="ECO:0000256" key="1">
    <source>
        <dbReference type="ARBA" id="ARBA00005986"/>
    </source>
</evidence>
<dbReference type="SUPFAM" id="SSF54909">
    <property type="entry name" value="Dimeric alpha+beta barrel"/>
    <property type="match status" value="1"/>
</dbReference>
<reference evidence="3" key="2">
    <citation type="submission" date="2023-05" db="EMBL/GenBank/DDBJ databases">
        <authorList>
            <consortium name="Lawrence Berkeley National Laboratory"/>
            <person name="Steindorff A."/>
            <person name="Hensen N."/>
            <person name="Bonometti L."/>
            <person name="Westerberg I."/>
            <person name="Brannstrom I.O."/>
            <person name="Guillou S."/>
            <person name="Cros-Aarteil S."/>
            <person name="Calhoun S."/>
            <person name="Haridas S."/>
            <person name="Kuo A."/>
            <person name="Mondo S."/>
            <person name="Pangilinan J."/>
            <person name="Riley R."/>
            <person name="Labutti K."/>
            <person name="Andreopoulos B."/>
            <person name="Lipzen A."/>
            <person name="Chen C."/>
            <person name="Yanf M."/>
            <person name="Daum C."/>
            <person name="Ng V."/>
            <person name="Clum A."/>
            <person name="Ohm R."/>
            <person name="Martin F."/>
            <person name="Silar P."/>
            <person name="Natvig D."/>
            <person name="Lalanne C."/>
            <person name="Gautier V."/>
            <person name="Ament-Velasquez S.L."/>
            <person name="Kruys A."/>
            <person name="Hutchinson M.I."/>
            <person name="Powell A.J."/>
            <person name="Barry K."/>
            <person name="Miller A.N."/>
            <person name="Grigoriev I.V."/>
            <person name="Debuchy R."/>
            <person name="Gladieux P."/>
            <person name="Thoren M.H."/>
            <person name="Johannesson H."/>
        </authorList>
    </citation>
    <scope>NUCLEOTIDE SEQUENCE</scope>
    <source>
        <strain evidence="3">CBS 990.96</strain>
    </source>
</reference>
<dbReference type="InterPro" id="IPR009799">
    <property type="entry name" value="EthD_dom"/>
</dbReference>
<evidence type="ECO:0000313" key="4">
    <source>
        <dbReference type="Proteomes" id="UP001301958"/>
    </source>
</evidence>
<sequence>MADQTPQQLIKFSVCLYKKPSVDSDEFATWLTKTYAGKAMPIIKKHGIVQWAQTIAPPHFRPPFREALIHMNRPNWTVPDYDVVQSYWLKDITDMQRLTTDPEWLKLEEEAQFWADMDLGHFVVGHEFIMLSGGKGSASA</sequence>
<dbReference type="Proteomes" id="UP001301958">
    <property type="component" value="Unassembled WGS sequence"/>
</dbReference>
<evidence type="ECO:0000313" key="3">
    <source>
        <dbReference type="EMBL" id="KAK4221599.1"/>
    </source>
</evidence>
<accession>A0AAN6YLR2</accession>
<gene>
    <name evidence="3" type="ORF">QBC38DRAFT_461320</name>
</gene>
<evidence type="ECO:0000259" key="2">
    <source>
        <dbReference type="Pfam" id="PF07110"/>
    </source>
</evidence>
<dbReference type="Gene3D" id="3.30.70.100">
    <property type="match status" value="1"/>
</dbReference>
<dbReference type="AlphaFoldDB" id="A0AAN6YLR2"/>
<feature type="domain" description="EthD" evidence="2">
    <location>
        <begin position="19"/>
        <end position="116"/>
    </location>
</feature>
<organism evidence="3 4">
    <name type="scientific">Podospora fimiseda</name>
    <dbReference type="NCBI Taxonomy" id="252190"/>
    <lineage>
        <taxon>Eukaryota</taxon>
        <taxon>Fungi</taxon>
        <taxon>Dikarya</taxon>
        <taxon>Ascomycota</taxon>
        <taxon>Pezizomycotina</taxon>
        <taxon>Sordariomycetes</taxon>
        <taxon>Sordariomycetidae</taxon>
        <taxon>Sordariales</taxon>
        <taxon>Podosporaceae</taxon>
        <taxon>Podospora</taxon>
    </lineage>
</organism>
<dbReference type="Pfam" id="PF07110">
    <property type="entry name" value="EthD"/>
    <property type="match status" value="1"/>
</dbReference>
<name>A0AAN6YLR2_9PEZI</name>
<dbReference type="GO" id="GO:0016491">
    <property type="term" value="F:oxidoreductase activity"/>
    <property type="evidence" value="ECO:0007669"/>
    <property type="project" value="InterPro"/>
</dbReference>
<comment type="similarity">
    <text evidence="1">Belongs to the tpcK family.</text>
</comment>
<reference evidence="3" key="1">
    <citation type="journal article" date="2023" name="Mol. Phylogenet. Evol.">
        <title>Genome-scale phylogeny and comparative genomics of the fungal order Sordariales.</title>
        <authorList>
            <person name="Hensen N."/>
            <person name="Bonometti L."/>
            <person name="Westerberg I."/>
            <person name="Brannstrom I.O."/>
            <person name="Guillou S."/>
            <person name="Cros-Aarteil S."/>
            <person name="Calhoun S."/>
            <person name="Haridas S."/>
            <person name="Kuo A."/>
            <person name="Mondo S."/>
            <person name="Pangilinan J."/>
            <person name="Riley R."/>
            <person name="LaButti K."/>
            <person name="Andreopoulos B."/>
            <person name="Lipzen A."/>
            <person name="Chen C."/>
            <person name="Yan M."/>
            <person name="Daum C."/>
            <person name="Ng V."/>
            <person name="Clum A."/>
            <person name="Steindorff A."/>
            <person name="Ohm R.A."/>
            <person name="Martin F."/>
            <person name="Silar P."/>
            <person name="Natvig D.O."/>
            <person name="Lalanne C."/>
            <person name="Gautier V."/>
            <person name="Ament-Velasquez S.L."/>
            <person name="Kruys A."/>
            <person name="Hutchinson M.I."/>
            <person name="Powell A.J."/>
            <person name="Barry K."/>
            <person name="Miller A.N."/>
            <person name="Grigoriev I.V."/>
            <person name="Debuchy R."/>
            <person name="Gladieux P."/>
            <person name="Hiltunen Thoren M."/>
            <person name="Johannesson H."/>
        </authorList>
    </citation>
    <scope>NUCLEOTIDE SEQUENCE</scope>
    <source>
        <strain evidence="3">CBS 990.96</strain>
    </source>
</reference>
<keyword evidence="4" id="KW-1185">Reference proteome</keyword>
<protein>
    <recommendedName>
        <fullName evidence="2">EthD domain-containing protein</fullName>
    </recommendedName>
</protein>